<evidence type="ECO:0000313" key="3">
    <source>
        <dbReference type="EMBL" id="CAK9039961.1"/>
    </source>
</evidence>
<organism evidence="3 4">
    <name type="scientific">Durusdinium trenchii</name>
    <dbReference type="NCBI Taxonomy" id="1381693"/>
    <lineage>
        <taxon>Eukaryota</taxon>
        <taxon>Sar</taxon>
        <taxon>Alveolata</taxon>
        <taxon>Dinophyceae</taxon>
        <taxon>Suessiales</taxon>
        <taxon>Symbiodiniaceae</taxon>
        <taxon>Durusdinium</taxon>
    </lineage>
</organism>
<evidence type="ECO:0000313" key="4">
    <source>
        <dbReference type="Proteomes" id="UP001642484"/>
    </source>
</evidence>
<gene>
    <name evidence="3" type="ORF">CCMP2556_LOCUS21594</name>
</gene>
<name>A0ABP0LLA7_9DINO</name>
<feature type="signal peptide" evidence="2">
    <location>
        <begin position="1"/>
        <end position="23"/>
    </location>
</feature>
<protein>
    <submittedName>
        <fullName evidence="3">Uncharacterized protein</fullName>
    </submittedName>
</protein>
<accession>A0ABP0LLA7</accession>
<dbReference type="EMBL" id="CAXAMN010013114">
    <property type="protein sequence ID" value="CAK9039961.1"/>
    <property type="molecule type" value="Genomic_DNA"/>
</dbReference>
<evidence type="ECO:0000256" key="2">
    <source>
        <dbReference type="SAM" id="SignalP"/>
    </source>
</evidence>
<keyword evidence="4" id="KW-1185">Reference proteome</keyword>
<dbReference type="Proteomes" id="UP001642484">
    <property type="component" value="Unassembled WGS sequence"/>
</dbReference>
<evidence type="ECO:0000256" key="1">
    <source>
        <dbReference type="SAM" id="Coils"/>
    </source>
</evidence>
<feature type="chain" id="PRO_5045239414" evidence="2">
    <location>
        <begin position="24"/>
        <end position="214"/>
    </location>
</feature>
<dbReference type="PROSITE" id="PS51257">
    <property type="entry name" value="PROKAR_LIPOPROTEIN"/>
    <property type="match status" value="1"/>
</dbReference>
<feature type="coiled-coil region" evidence="1">
    <location>
        <begin position="47"/>
        <end position="94"/>
    </location>
</feature>
<sequence>MARDYRSLAALVALWWSSSGCFGSMPADTRPIRTARPASSIPEISTLLQSINEIVNAEKRLKALQSIMQILQERMEMEKERDVLQVRMEKIEEDLLRAKGLMTARGVFERVAQLAFNEQKKAGNVKGNCVTATILPIASKHPEEGCWSELLHSSAKECESTQIPEDTLQQVWTLLSDQVHNPSWGDVKIDPNLPEGTRCIVKKLCEKMGLEVVP</sequence>
<keyword evidence="1" id="KW-0175">Coiled coil</keyword>
<keyword evidence="2" id="KW-0732">Signal</keyword>
<proteinExistence type="predicted"/>
<reference evidence="3 4" key="1">
    <citation type="submission" date="2024-02" db="EMBL/GenBank/DDBJ databases">
        <authorList>
            <person name="Chen Y."/>
            <person name="Shah S."/>
            <person name="Dougan E. K."/>
            <person name="Thang M."/>
            <person name="Chan C."/>
        </authorList>
    </citation>
    <scope>NUCLEOTIDE SEQUENCE [LARGE SCALE GENOMIC DNA]</scope>
</reference>
<comment type="caution">
    <text evidence="3">The sequence shown here is derived from an EMBL/GenBank/DDBJ whole genome shotgun (WGS) entry which is preliminary data.</text>
</comment>